<feature type="domain" description="RPAP1 C-terminal" evidence="3">
    <location>
        <begin position="296"/>
        <end position="363"/>
    </location>
</feature>
<dbReference type="InterPro" id="IPR039913">
    <property type="entry name" value="RPAP1/Rba50"/>
</dbReference>
<dbReference type="OrthoDB" id="348201at2759"/>
<dbReference type="InterPro" id="IPR013929">
    <property type="entry name" value="RPAP1_C"/>
</dbReference>
<accession>A0A8H6RQP9</accession>
<dbReference type="Pfam" id="PF08621">
    <property type="entry name" value="RPAP1_N"/>
    <property type="match status" value="1"/>
</dbReference>
<dbReference type="PANTHER" id="PTHR21483">
    <property type="entry name" value="RNA POLYMERASE II-ASSOCIATED PROTEIN 1"/>
    <property type="match status" value="1"/>
</dbReference>
<feature type="domain" description="RPAP1 N-terminal" evidence="4">
    <location>
        <begin position="119"/>
        <end position="159"/>
    </location>
</feature>
<keyword evidence="6" id="KW-1185">Reference proteome</keyword>
<dbReference type="InterPro" id="IPR013930">
    <property type="entry name" value="RPAP1_N"/>
</dbReference>
<evidence type="ECO:0000259" key="4">
    <source>
        <dbReference type="Pfam" id="PF08621"/>
    </source>
</evidence>
<dbReference type="EMBL" id="JABCIY010000031">
    <property type="protein sequence ID" value="KAF7196200.1"/>
    <property type="molecule type" value="Genomic_DNA"/>
</dbReference>
<evidence type="ECO:0000313" key="6">
    <source>
        <dbReference type="Proteomes" id="UP000660729"/>
    </source>
</evidence>
<feature type="compositionally biased region" description="Basic and acidic residues" evidence="2">
    <location>
        <begin position="102"/>
        <end position="113"/>
    </location>
</feature>
<dbReference type="GO" id="GO:0006366">
    <property type="term" value="P:transcription by RNA polymerase II"/>
    <property type="evidence" value="ECO:0007669"/>
    <property type="project" value="InterPro"/>
</dbReference>
<feature type="compositionally biased region" description="Acidic residues" evidence="2">
    <location>
        <begin position="201"/>
        <end position="213"/>
    </location>
</feature>
<organism evidence="5 6">
    <name type="scientific">Pseudocercospora fuligena</name>
    <dbReference type="NCBI Taxonomy" id="685502"/>
    <lineage>
        <taxon>Eukaryota</taxon>
        <taxon>Fungi</taxon>
        <taxon>Dikarya</taxon>
        <taxon>Ascomycota</taxon>
        <taxon>Pezizomycotina</taxon>
        <taxon>Dothideomycetes</taxon>
        <taxon>Dothideomycetidae</taxon>
        <taxon>Mycosphaerellales</taxon>
        <taxon>Mycosphaerellaceae</taxon>
        <taxon>Pseudocercospora</taxon>
    </lineage>
</organism>
<evidence type="ECO:0000313" key="5">
    <source>
        <dbReference type="EMBL" id="KAF7196200.1"/>
    </source>
</evidence>
<dbReference type="Pfam" id="PF08620">
    <property type="entry name" value="RPAP1_C"/>
    <property type="match status" value="1"/>
</dbReference>
<comment type="caution">
    <text evidence="5">The sequence shown here is derived from an EMBL/GenBank/DDBJ whole genome shotgun (WGS) entry which is preliminary data.</text>
</comment>
<evidence type="ECO:0000259" key="3">
    <source>
        <dbReference type="Pfam" id="PF08620"/>
    </source>
</evidence>
<reference evidence="5" key="1">
    <citation type="submission" date="2020-04" db="EMBL/GenBank/DDBJ databases">
        <title>Draft genome resource of the tomato pathogen Pseudocercospora fuligena.</title>
        <authorList>
            <person name="Zaccaron A."/>
        </authorList>
    </citation>
    <scope>NUCLEOTIDE SEQUENCE</scope>
    <source>
        <strain evidence="5">PF001</strain>
    </source>
</reference>
<protein>
    <submittedName>
        <fullName evidence="5">RNA polymerase II-associated protein rba50</fullName>
    </submittedName>
</protein>
<name>A0A8H6RQP9_9PEZI</name>
<dbReference type="PANTHER" id="PTHR21483:SF18">
    <property type="entry name" value="RNA POLYMERASE II-ASSOCIATED PROTEIN 1"/>
    <property type="match status" value="1"/>
</dbReference>
<comment type="similarity">
    <text evidence="1">Belongs to the RPAP1 family.</text>
</comment>
<proteinExistence type="inferred from homology"/>
<evidence type="ECO:0000256" key="2">
    <source>
        <dbReference type="SAM" id="MobiDB-lite"/>
    </source>
</evidence>
<feature type="region of interest" description="Disordered" evidence="2">
    <location>
        <begin position="1"/>
        <end position="24"/>
    </location>
</feature>
<sequence length="449" mass="49732">MIRGERIELDLGSDSEDDASTQNVPLPAAFVNDVLERKPKAPKPPSAPVVKTKTGFPEHKKRPIVSRFKQQKSEGLQYDKTTEKFEPAPSGQCPAQSNTVPSRDHAGGKAKTWEEEEKEQIDHENRQKLASMSPEEIEEERRELMNSLSAGFLQRLFAKSDVGSGSNEVDLSAHVPASDPAITDVPPPKPKATKFVKFEEQPELEDADEDEEERLAKAEEDKPEAPAVDELPHDTVHFPRAPQPPELDPSSDSFLEDLHQKYFPSLPSDPDKLEWMQTSKSKNTYDPSASALNASDIRFSFRGEIIPPSKATELPVTLGLHHHGDAPDAAGYTIAELAHLSRSSYPAQRCIAFQTLGRVLYRLSKGEFGDPGEPEQLLNEGVVEGPEDTFGELARGLWREVERLQVIQTLVDESEGRGVDAGKHVSAKAFATEAVWLWRKGGGRRWKAA</sequence>
<evidence type="ECO:0000256" key="1">
    <source>
        <dbReference type="ARBA" id="ARBA00009953"/>
    </source>
</evidence>
<feature type="region of interest" description="Disordered" evidence="2">
    <location>
        <begin position="36"/>
        <end position="142"/>
    </location>
</feature>
<dbReference type="AlphaFoldDB" id="A0A8H6RQP9"/>
<feature type="compositionally biased region" description="Basic and acidic residues" evidence="2">
    <location>
        <begin position="214"/>
        <end position="237"/>
    </location>
</feature>
<dbReference type="Proteomes" id="UP000660729">
    <property type="component" value="Unassembled WGS sequence"/>
</dbReference>
<feature type="region of interest" description="Disordered" evidence="2">
    <location>
        <begin position="162"/>
        <end position="253"/>
    </location>
</feature>
<gene>
    <name evidence="5" type="ORF">HII31_02601</name>
</gene>